<evidence type="ECO:0000256" key="1">
    <source>
        <dbReference type="ARBA" id="ARBA00022801"/>
    </source>
</evidence>
<dbReference type="InterPro" id="IPR001279">
    <property type="entry name" value="Metallo-B-lactamas"/>
</dbReference>
<sequence>MTHPTPQDLISRIDRLNVPEGQLALWSLGQSGFVIKGGNTIFYIDPYLSDSIEDIGGPRRRFPIPADPSQIHHASAVFATHEHMDHADGPTLGPLMQASPQATLVTSWEGRDVALQAGVPEDRIVVPVLGEALKLGDLTYTAIPAAHYQHELRETGHARWMGFLIECGGVTVYHSGDTIVIPELLDALKGKHIDLALLPINGRDFHRESQGLVGNLWPGEAIELAVLIGAKVLIGTHNDLFDGNRVNPGMLFDELDRRAPFQRCHLLQPGELYLFAE</sequence>
<proteinExistence type="predicted"/>
<dbReference type="EMBL" id="BJXB01000007">
    <property type="protein sequence ID" value="GEM46279.1"/>
    <property type="molecule type" value="Genomic_DNA"/>
</dbReference>
<dbReference type="Pfam" id="PF12706">
    <property type="entry name" value="Lactamase_B_2"/>
    <property type="match status" value="1"/>
</dbReference>
<dbReference type="Gene3D" id="3.60.15.10">
    <property type="entry name" value="Ribonuclease Z/Hydroxyacylglutathione hydrolase-like"/>
    <property type="match status" value="1"/>
</dbReference>
<dbReference type="InterPro" id="IPR036866">
    <property type="entry name" value="RibonucZ/Hydroxyglut_hydro"/>
</dbReference>
<evidence type="ECO:0000313" key="4">
    <source>
        <dbReference type="Proteomes" id="UP000321306"/>
    </source>
</evidence>
<keyword evidence="1 3" id="KW-0378">Hydrolase</keyword>
<dbReference type="PANTHER" id="PTHR43546:SF9">
    <property type="entry name" value="L-ASCORBATE-6-PHOSPHATE LACTONASE ULAG-RELATED"/>
    <property type="match status" value="1"/>
</dbReference>
<feature type="domain" description="Metallo-beta-lactamase" evidence="2">
    <location>
        <begin position="44"/>
        <end position="237"/>
    </location>
</feature>
<dbReference type="Proteomes" id="UP000321306">
    <property type="component" value="Unassembled WGS sequence"/>
</dbReference>
<dbReference type="SUPFAM" id="SSF56281">
    <property type="entry name" value="Metallo-hydrolase/oxidoreductase"/>
    <property type="match status" value="1"/>
</dbReference>
<organism evidence="3 4">
    <name type="scientific">Deinococcus cellulosilyticus (strain DSM 18568 / NBRC 106333 / KACC 11606 / 5516J-15)</name>
    <dbReference type="NCBI Taxonomy" id="1223518"/>
    <lineage>
        <taxon>Bacteria</taxon>
        <taxon>Thermotogati</taxon>
        <taxon>Deinococcota</taxon>
        <taxon>Deinococci</taxon>
        <taxon>Deinococcales</taxon>
        <taxon>Deinococcaceae</taxon>
        <taxon>Deinococcus</taxon>
    </lineage>
</organism>
<protein>
    <submittedName>
        <fullName evidence="3">MBL fold metallo-hydrolase</fullName>
    </submittedName>
</protein>
<dbReference type="GO" id="GO:0016787">
    <property type="term" value="F:hydrolase activity"/>
    <property type="evidence" value="ECO:0007669"/>
    <property type="project" value="UniProtKB-KW"/>
</dbReference>
<dbReference type="OrthoDB" id="9800061at2"/>
<name>A0A511N0E1_DEIC1</name>
<dbReference type="InterPro" id="IPR050114">
    <property type="entry name" value="UPF0173_UPF0282_UlaG_hydrolase"/>
</dbReference>
<reference evidence="3 4" key="1">
    <citation type="submission" date="2019-07" db="EMBL/GenBank/DDBJ databases">
        <title>Whole genome shotgun sequence of Deinococcus cellulosilyticus NBRC 106333.</title>
        <authorList>
            <person name="Hosoyama A."/>
            <person name="Uohara A."/>
            <person name="Ohji S."/>
            <person name="Ichikawa N."/>
        </authorList>
    </citation>
    <scope>NUCLEOTIDE SEQUENCE [LARGE SCALE GENOMIC DNA]</scope>
    <source>
        <strain evidence="3 4">NBRC 106333</strain>
    </source>
</reference>
<gene>
    <name evidence="3" type="ORF">DC3_19140</name>
</gene>
<evidence type="ECO:0000259" key="2">
    <source>
        <dbReference type="Pfam" id="PF12706"/>
    </source>
</evidence>
<comment type="caution">
    <text evidence="3">The sequence shown here is derived from an EMBL/GenBank/DDBJ whole genome shotgun (WGS) entry which is preliminary data.</text>
</comment>
<dbReference type="AlphaFoldDB" id="A0A511N0E1"/>
<evidence type="ECO:0000313" key="3">
    <source>
        <dbReference type="EMBL" id="GEM46279.1"/>
    </source>
</evidence>
<keyword evidence="4" id="KW-1185">Reference proteome</keyword>
<accession>A0A511N0E1</accession>
<dbReference type="RefSeq" id="WP_146884097.1">
    <property type="nucleotide sequence ID" value="NZ_BJXB01000007.1"/>
</dbReference>
<dbReference type="PANTHER" id="PTHR43546">
    <property type="entry name" value="UPF0173 METAL-DEPENDENT HYDROLASE MJ1163-RELATED"/>
    <property type="match status" value="1"/>
</dbReference>